<dbReference type="InterPro" id="IPR036291">
    <property type="entry name" value="NAD(P)-bd_dom_sf"/>
</dbReference>
<evidence type="ECO:0000313" key="3">
    <source>
        <dbReference type="Proteomes" id="UP000190274"/>
    </source>
</evidence>
<dbReference type="PANTHER" id="PTHR47534">
    <property type="entry name" value="YALI0E05731P"/>
    <property type="match status" value="1"/>
</dbReference>
<proteinExistence type="predicted"/>
<name>A0A1G4IUC1_9SACH</name>
<dbReference type="Proteomes" id="UP000190274">
    <property type="component" value="Chromosome B"/>
</dbReference>
<dbReference type="Pfam" id="PF00106">
    <property type="entry name" value="adh_short"/>
    <property type="match status" value="1"/>
</dbReference>
<dbReference type="PANTHER" id="PTHR47534:SF3">
    <property type="entry name" value="ALCOHOL DEHYDROGENASE-LIKE C-TERMINAL DOMAIN-CONTAINING PROTEIN"/>
    <property type="match status" value="1"/>
</dbReference>
<organism evidence="2 3">
    <name type="scientific">Lachancea dasiensis</name>
    <dbReference type="NCBI Taxonomy" id="1072105"/>
    <lineage>
        <taxon>Eukaryota</taxon>
        <taxon>Fungi</taxon>
        <taxon>Dikarya</taxon>
        <taxon>Ascomycota</taxon>
        <taxon>Saccharomycotina</taxon>
        <taxon>Saccharomycetes</taxon>
        <taxon>Saccharomycetales</taxon>
        <taxon>Saccharomycetaceae</taxon>
        <taxon>Lachancea</taxon>
    </lineage>
</organism>
<reference evidence="3" key="1">
    <citation type="submission" date="2016-03" db="EMBL/GenBank/DDBJ databases">
        <authorList>
            <person name="Devillers H."/>
        </authorList>
    </citation>
    <scope>NUCLEOTIDE SEQUENCE [LARGE SCALE GENOMIC DNA]</scope>
</reference>
<sequence>MAFGVKRDNDFKYTSVPADKLNLEGLKVAIVGGTGGLGQGLSRFFCSKGADVTVVGRTFRDNDLEKVQFIKADLELMTEAKRVSEELSKQHLDMVVLSTGIFATHERQVTSENLERDMAVSYLNRLVVLRNLVPALEKTNSSKFDKARVFVFGFPGTGELGTLGDLNSDGKYNNMKAHMNTVAGNEALVLDSAGRYPGVAFFGLNPGLVKTAIRNNFLGEGTWKSRIVESLIGFFYPSTQQYAERVGPMMVSSGLDGHSGKFFGANAEPIHRSQGFTDSYVKKFMAESEALVKKAGVSLE</sequence>
<dbReference type="InterPro" id="IPR002347">
    <property type="entry name" value="SDR_fam"/>
</dbReference>
<dbReference type="Gene3D" id="3.40.50.720">
    <property type="entry name" value="NAD(P)-binding Rossmann-like Domain"/>
    <property type="match status" value="1"/>
</dbReference>
<keyword evidence="3" id="KW-1185">Reference proteome</keyword>
<dbReference type="OrthoDB" id="2898509at2759"/>
<dbReference type="GO" id="GO:0016491">
    <property type="term" value="F:oxidoreductase activity"/>
    <property type="evidence" value="ECO:0007669"/>
    <property type="project" value="UniProtKB-KW"/>
</dbReference>
<accession>A0A1G4IUC1</accession>
<keyword evidence="1" id="KW-0560">Oxidoreductase</keyword>
<dbReference type="EMBL" id="LT598456">
    <property type="protein sequence ID" value="SCU80313.1"/>
    <property type="molecule type" value="Genomic_DNA"/>
</dbReference>
<gene>
    <name evidence="2" type="ORF">LADA_0B06458G</name>
</gene>
<evidence type="ECO:0000256" key="1">
    <source>
        <dbReference type="ARBA" id="ARBA00023002"/>
    </source>
</evidence>
<protein>
    <submittedName>
        <fullName evidence="2">LADA_0B06458g1_1</fullName>
    </submittedName>
</protein>
<dbReference type="InterPro" id="IPR052228">
    <property type="entry name" value="Sec_Metab_Biosynth_Oxidored"/>
</dbReference>
<dbReference type="STRING" id="1266660.A0A1G4IUC1"/>
<dbReference type="AlphaFoldDB" id="A0A1G4IUC1"/>
<dbReference type="SUPFAM" id="SSF51735">
    <property type="entry name" value="NAD(P)-binding Rossmann-fold domains"/>
    <property type="match status" value="1"/>
</dbReference>
<evidence type="ECO:0000313" key="2">
    <source>
        <dbReference type="EMBL" id="SCU80313.1"/>
    </source>
</evidence>